<evidence type="ECO:0000256" key="1">
    <source>
        <dbReference type="SAM" id="MobiDB-lite"/>
    </source>
</evidence>
<protein>
    <submittedName>
        <fullName evidence="3">Uncharacterized protein</fullName>
    </submittedName>
</protein>
<keyword evidence="4" id="KW-1185">Reference proteome</keyword>
<feature type="transmembrane region" description="Helical" evidence="2">
    <location>
        <begin position="212"/>
        <end position="239"/>
    </location>
</feature>
<accession>A0A7J7IS45</accession>
<feature type="region of interest" description="Disordered" evidence="1">
    <location>
        <begin position="273"/>
        <end position="299"/>
    </location>
</feature>
<proteinExistence type="predicted"/>
<evidence type="ECO:0000313" key="4">
    <source>
        <dbReference type="Proteomes" id="UP000530660"/>
    </source>
</evidence>
<name>A0A7J7IS45_9RHOD</name>
<sequence>MVGFAAPWRCVPVSCRVTFMFITMNLVGNVARTVSETSSTTIAILYVSSLIWQWFWIFGFYWHAMAILRLYRNIKDRWSFLQRNRMVLSMCFLIAALQTAFCGWSRTALGLTWPSMLAQYIERQQYQDIAYSITFGLVVALRLFLDGWIAFELYLTFRVLLDLPYTCCHHKQMAARFFRVITAISYIFLVANDTLSGSLVPLPTKDASIGGVQIHLLGVARFTGGTLAMLFIWSILLLYTHLPPTVSGIWSPWIAALVPDPAAYQRKRAEAARLRSRRGHSSLSTSPGGPWTRSQVDDEQELPKTNLYYKTEAEAITGGDHWLSRSLVLETHILLFNLAYLSYRPWRDPQKYAEIFDRYGVGEKYPLQARVVRRVSSSIMDVHVLIIELADRIVVSFRGTKSTRNLRTDINFRRVRLDLHLHAQECPNVADAWRRSVCSKHWMRRVIRKAPKLVAVRRRITPRQEIPLKMVSNRLHAPHLQRGRLIKLIVELQRIPPSRLIPIWNKALEPPSQPDLWGALTAGGGASGP</sequence>
<evidence type="ECO:0000256" key="2">
    <source>
        <dbReference type="SAM" id="Phobius"/>
    </source>
</evidence>
<dbReference type="OrthoDB" id="2018at2759"/>
<reference evidence="3 4" key="1">
    <citation type="journal article" date="2020" name="J. Phycol.">
        <title>Comparative genome analysis reveals Cyanidiococcus gen. nov., a new extremophilic red algal genus sister to Cyanidioschyzon (Cyanidioschyzonaceae, Rhodophyta).</title>
        <authorList>
            <person name="Liu S.-L."/>
            <person name="Chiang Y.-R."/>
            <person name="Yoon H.S."/>
            <person name="Fu H.-Y."/>
        </authorList>
    </citation>
    <scope>NUCLEOTIDE SEQUENCE [LARGE SCALE GENOMIC DNA]</scope>
    <source>
        <strain evidence="3 4">THAL066</strain>
    </source>
</reference>
<gene>
    <name evidence="3" type="ORF">F1559_005143</name>
</gene>
<dbReference type="Proteomes" id="UP000530660">
    <property type="component" value="Unassembled WGS sequence"/>
</dbReference>
<comment type="caution">
    <text evidence="3">The sequence shown here is derived from an EMBL/GenBank/DDBJ whole genome shotgun (WGS) entry which is preliminary data.</text>
</comment>
<feature type="transmembrane region" description="Helical" evidence="2">
    <location>
        <begin position="43"/>
        <end position="65"/>
    </location>
</feature>
<keyword evidence="2" id="KW-1133">Transmembrane helix</keyword>
<feature type="transmembrane region" description="Helical" evidence="2">
    <location>
        <begin position="129"/>
        <end position="155"/>
    </location>
</feature>
<evidence type="ECO:0000313" key="3">
    <source>
        <dbReference type="EMBL" id="KAF6005539.1"/>
    </source>
</evidence>
<organism evidence="3 4">
    <name type="scientific">Cyanidiococcus yangmingshanensis</name>
    <dbReference type="NCBI Taxonomy" id="2690220"/>
    <lineage>
        <taxon>Eukaryota</taxon>
        <taxon>Rhodophyta</taxon>
        <taxon>Bangiophyceae</taxon>
        <taxon>Cyanidiales</taxon>
        <taxon>Cyanidiaceae</taxon>
        <taxon>Cyanidiococcus</taxon>
    </lineage>
</organism>
<dbReference type="EMBL" id="VWRR01000001">
    <property type="protein sequence ID" value="KAF6005539.1"/>
    <property type="molecule type" value="Genomic_DNA"/>
</dbReference>
<feature type="transmembrane region" description="Helical" evidence="2">
    <location>
        <begin position="176"/>
        <end position="192"/>
    </location>
</feature>
<keyword evidence="2" id="KW-0472">Membrane</keyword>
<feature type="transmembrane region" description="Helical" evidence="2">
    <location>
        <begin position="86"/>
        <end position="109"/>
    </location>
</feature>
<dbReference type="AlphaFoldDB" id="A0A7J7IS45"/>
<keyword evidence="2" id="KW-0812">Transmembrane</keyword>